<dbReference type="InterPro" id="IPR036676">
    <property type="entry name" value="PurM-like_C_sf"/>
</dbReference>
<organism evidence="2 3">
    <name type="scientific">Henosepilachna vigintioctopunctata</name>
    <dbReference type="NCBI Taxonomy" id="420089"/>
    <lineage>
        <taxon>Eukaryota</taxon>
        <taxon>Metazoa</taxon>
        <taxon>Ecdysozoa</taxon>
        <taxon>Arthropoda</taxon>
        <taxon>Hexapoda</taxon>
        <taxon>Insecta</taxon>
        <taxon>Pterygota</taxon>
        <taxon>Neoptera</taxon>
        <taxon>Endopterygota</taxon>
        <taxon>Coleoptera</taxon>
        <taxon>Polyphaga</taxon>
        <taxon>Cucujiformia</taxon>
        <taxon>Coccinelloidea</taxon>
        <taxon>Coccinellidae</taxon>
        <taxon>Epilachninae</taxon>
        <taxon>Epilachnini</taxon>
        <taxon>Henosepilachna</taxon>
    </lineage>
</organism>
<accession>A0AAW1UAL5</accession>
<dbReference type="PANTHER" id="PTHR10099:SF1">
    <property type="entry name" value="PHOSPHORIBOSYLFORMYLGLYCINAMIDINE SYNTHASE"/>
    <property type="match status" value="1"/>
</dbReference>
<evidence type="ECO:0000313" key="3">
    <source>
        <dbReference type="Proteomes" id="UP001431783"/>
    </source>
</evidence>
<dbReference type="GO" id="GO:0006164">
    <property type="term" value="P:purine nucleotide biosynthetic process"/>
    <property type="evidence" value="ECO:0007669"/>
    <property type="project" value="TreeGrafter"/>
</dbReference>
<dbReference type="Proteomes" id="UP001431783">
    <property type="component" value="Unassembled WGS sequence"/>
</dbReference>
<dbReference type="GO" id="GO:0004642">
    <property type="term" value="F:phosphoribosylformylglycinamidine synthase activity"/>
    <property type="evidence" value="ECO:0007669"/>
    <property type="project" value="TreeGrafter"/>
</dbReference>
<keyword evidence="3" id="KW-1185">Reference proteome</keyword>
<reference evidence="2 3" key="1">
    <citation type="submission" date="2023-03" db="EMBL/GenBank/DDBJ databases">
        <title>Genome insight into feeding habits of ladybird beetles.</title>
        <authorList>
            <person name="Li H.-S."/>
            <person name="Huang Y.-H."/>
            <person name="Pang H."/>
        </authorList>
    </citation>
    <scope>NUCLEOTIDE SEQUENCE [LARGE SCALE GENOMIC DNA]</scope>
    <source>
        <strain evidence="2">SYSU_2023b</strain>
        <tissue evidence="2">Whole body</tissue>
    </source>
</reference>
<feature type="region of interest" description="Disordered" evidence="1">
    <location>
        <begin position="66"/>
        <end position="86"/>
    </location>
</feature>
<dbReference type="EMBL" id="JARQZJ010000043">
    <property type="protein sequence ID" value="KAK9877747.1"/>
    <property type="molecule type" value="Genomic_DNA"/>
</dbReference>
<dbReference type="AlphaFoldDB" id="A0AAW1UAL5"/>
<gene>
    <name evidence="2" type="ORF">WA026_019427</name>
</gene>
<dbReference type="Gene3D" id="3.90.650.10">
    <property type="entry name" value="PurM-like C-terminal domain"/>
    <property type="match status" value="1"/>
</dbReference>
<protein>
    <submittedName>
        <fullName evidence="2">Uncharacterized protein</fullName>
    </submittedName>
</protein>
<evidence type="ECO:0000256" key="1">
    <source>
        <dbReference type="SAM" id="MobiDB-lite"/>
    </source>
</evidence>
<dbReference type="PANTHER" id="PTHR10099">
    <property type="entry name" value="PHOSPHORIBOSYLFORMYLGLYCINAMIDINE SYNTHASE"/>
    <property type="match status" value="1"/>
</dbReference>
<comment type="caution">
    <text evidence="2">The sequence shown here is derived from an EMBL/GenBank/DDBJ whole genome shotgun (WGS) entry which is preliminary data.</text>
</comment>
<proteinExistence type="predicted"/>
<feature type="region of interest" description="Disordered" evidence="1">
    <location>
        <begin position="1"/>
        <end position="22"/>
    </location>
</feature>
<sequence length="158" mass="17393">MFSGGIGSMEANMTDELPPQKGHQIVKIGGPVYRIGVGGGSASSVEVQGDNKAELDFNAVQRGTAKTRKARLQHSAPTVRDPTQPTSMVYVQYLEKTRKTDNKKEKVNRMQIGSTEAISIDKLNFSSLPNQHLKKTESKLNYSQAIKKNMEIIGKMPM</sequence>
<evidence type="ECO:0000313" key="2">
    <source>
        <dbReference type="EMBL" id="KAK9877747.1"/>
    </source>
</evidence>
<dbReference type="GO" id="GO:0005737">
    <property type="term" value="C:cytoplasm"/>
    <property type="evidence" value="ECO:0007669"/>
    <property type="project" value="TreeGrafter"/>
</dbReference>
<name>A0AAW1UAL5_9CUCU</name>